<protein>
    <submittedName>
        <fullName evidence="1">Uncharacterized protein</fullName>
    </submittedName>
</protein>
<gene>
    <name evidence="1" type="ORF">GCM10023171_36970</name>
</gene>
<dbReference type="EMBL" id="BAABGP010000031">
    <property type="protein sequence ID" value="GAA4492089.1"/>
    <property type="molecule type" value="Genomic_DNA"/>
</dbReference>
<name>A0ABP8PRS9_9MICO</name>
<proteinExistence type="predicted"/>
<sequence length="165" mass="17883">MGMDVIGKDPISEVGRYFRNNVWWWRPLATYIVQEHTLLAVGCSHWQSNSGDGLNAEQSQALADALDADLASGKVAQWAAEYAAEVAALPRETCWLCEGTGVRTDDIGVQHGFNKPRDPETGRGGCNGCSGIGTTEPPAASYPFDVDNVREFATFVRASGGFEIW</sequence>
<evidence type="ECO:0000313" key="2">
    <source>
        <dbReference type="Proteomes" id="UP001500731"/>
    </source>
</evidence>
<comment type="caution">
    <text evidence="1">The sequence shown here is derived from an EMBL/GenBank/DDBJ whole genome shotgun (WGS) entry which is preliminary data.</text>
</comment>
<organism evidence="1 2">
    <name type="scientific">Microbacterium panaciterrae</name>
    <dbReference type="NCBI Taxonomy" id="985759"/>
    <lineage>
        <taxon>Bacteria</taxon>
        <taxon>Bacillati</taxon>
        <taxon>Actinomycetota</taxon>
        <taxon>Actinomycetes</taxon>
        <taxon>Micrococcales</taxon>
        <taxon>Microbacteriaceae</taxon>
        <taxon>Microbacterium</taxon>
    </lineage>
</organism>
<reference evidence="2" key="1">
    <citation type="journal article" date="2019" name="Int. J. Syst. Evol. Microbiol.">
        <title>The Global Catalogue of Microorganisms (GCM) 10K type strain sequencing project: providing services to taxonomists for standard genome sequencing and annotation.</title>
        <authorList>
            <consortium name="The Broad Institute Genomics Platform"/>
            <consortium name="The Broad Institute Genome Sequencing Center for Infectious Disease"/>
            <person name="Wu L."/>
            <person name="Ma J."/>
        </authorList>
    </citation>
    <scope>NUCLEOTIDE SEQUENCE [LARGE SCALE GENOMIC DNA]</scope>
    <source>
        <strain evidence="2">JCM 17839</strain>
    </source>
</reference>
<dbReference type="Proteomes" id="UP001500731">
    <property type="component" value="Unassembled WGS sequence"/>
</dbReference>
<evidence type="ECO:0000313" key="1">
    <source>
        <dbReference type="EMBL" id="GAA4492089.1"/>
    </source>
</evidence>
<keyword evidence="2" id="KW-1185">Reference proteome</keyword>
<accession>A0ABP8PRS9</accession>